<dbReference type="GO" id="GO:0034274">
    <property type="term" value="C:Atg12-Atg5-Atg16 complex"/>
    <property type="evidence" value="ECO:0007669"/>
    <property type="project" value="TreeGrafter"/>
</dbReference>
<evidence type="ECO:0000256" key="4">
    <source>
        <dbReference type="ARBA" id="ARBA00023006"/>
    </source>
</evidence>
<dbReference type="InterPro" id="IPR048939">
    <property type="entry name" value="ATG5_UblA"/>
</dbReference>
<dbReference type="EMBL" id="MCFG01000088">
    <property type="protein sequence ID" value="ORX82717.1"/>
    <property type="molecule type" value="Genomic_DNA"/>
</dbReference>
<reference evidence="9 10" key="2">
    <citation type="submission" date="2016-08" db="EMBL/GenBank/DDBJ databases">
        <title>Pervasive Adenine N6-methylation of Active Genes in Fungi.</title>
        <authorList>
            <consortium name="DOE Joint Genome Institute"/>
            <person name="Mondo S.J."/>
            <person name="Dannebaum R.O."/>
            <person name="Kuo R.C."/>
            <person name="Labutti K."/>
            <person name="Haridas S."/>
            <person name="Kuo A."/>
            <person name="Salamov A."/>
            <person name="Ahrendt S.R."/>
            <person name="Lipzen A."/>
            <person name="Sullivan W."/>
            <person name="Andreopoulos W.B."/>
            <person name="Clum A."/>
            <person name="Lindquist E."/>
            <person name="Daum C."/>
            <person name="Ramamoorthy G.K."/>
            <person name="Gryganskyi A."/>
            <person name="Culley D."/>
            <person name="Magnuson J.K."/>
            <person name="James T.Y."/>
            <person name="O'Malley M.A."/>
            <person name="Stajich J.E."/>
            <person name="Spatafora J.W."/>
            <person name="Visel A."/>
            <person name="Grigoriev I.V."/>
        </authorList>
    </citation>
    <scope>NUCLEOTIDE SEQUENCE [LARGE SCALE GENOMIC DNA]</scope>
    <source>
        <strain evidence="9 10">S4</strain>
    </source>
</reference>
<protein>
    <recommendedName>
        <fullName evidence="5">Autophagy protein 5</fullName>
    </recommendedName>
</protein>
<evidence type="ECO:0000313" key="9">
    <source>
        <dbReference type="EMBL" id="ORX82717.1"/>
    </source>
</evidence>
<evidence type="ECO:0000259" key="6">
    <source>
        <dbReference type="Pfam" id="PF04106"/>
    </source>
</evidence>
<dbReference type="GO" id="GO:0000422">
    <property type="term" value="P:autophagy of mitochondrion"/>
    <property type="evidence" value="ECO:0007669"/>
    <property type="project" value="TreeGrafter"/>
</dbReference>
<comment type="similarity">
    <text evidence="1 5">Belongs to the ATG5 family.</text>
</comment>
<comment type="subunit">
    <text evidence="5">Conjugated with ATG12.</text>
</comment>
<dbReference type="InterPro" id="IPR048318">
    <property type="entry name" value="ATG5_UblB"/>
</dbReference>
<dbReference type="GO" id="GO:0019776">
    <property type="term" value="F:Atg8-family ligase activity"/>
    <property type="evidence" value="ECO:0007669"/>
    <property type="project" value="TreeGrafter"/>
</dbReference>
<feature type="domain" description="Autophagy protein ATG5 alpha-helical bundle region" evidence="7">
    <location>
        <begin position="142"/>
        <end position="197"/>
    </location>
</feature>
<dbReference type="GO" id="GO:0006995">
    <property type="term" value="P:cellular response to nitrogen starvation"/>
    <property type="evidence" value="ECO:0007669"/>
    <property type="project" value="TreeGrafter"/>
</dbReference>
<keyword evidence="5" id="KW-0813">Transport</keyword>
<evidence type="ECO:0000256" key="1">
    <source>
        <dbReference type="ARBA" id="ARBA00006910"/>
    </source>
</evidence>
<sequence>MEGENTTTTTNNESDEINYPFENVREKVFNGSIPIKFVVSEEDKSKIPNSIDYELAFYYNIPRCSYFPIHKTEIEEYFISRNVVENGDNIWYSYKDIPLKWHYPVGLLYDIYVNSDDLLPWEITVHFSNYPNNKLINIKDLDTLKDSYLTTLKESDYMRYGNANRVMCLSLDDQSTLWNSLCNLNFKNFWNINSKLLIDTPWSNISARLYINDNVIQERFANISEENTTLKDLIVSWCQEVFTEEEINNNIDNYKFILHGINISIDTPLLWLGQYLSYPDNWLHIIIKQKSS</sequence>
<comment type="caution">
    <text evidence="9">The sequence shown here is derived from an EMBL/GenBank/DDBJ whole genome shotgun (WGS) entry which is preliminary data.</text>
</comment>
<dbReference type="AlphaFoldDB" id="A0A1Y1XAH0"/>
<dbReference type="InterPro" id="IPR042527">
    <property type="entry name" value="Atg5_UblA_dom_sf"/>
</dbReference>
<dbReference type="OrthoDB" id="272162at2759"/>
<keyword evidence="2 5" id="KW-1017">Isopeptide bond</keyword>
<proteinExistence type="inferred from homology"/>
<dbReference type="Pfam" id="PF20637">
    <property type="entry name" value="ATG5_HBR"/>
    <property type="match status" value="1"/>
</dbReference>
<dbReference type="STRING" id="1754192.A0A1Y1XAH0"/>
<feature type="domain" description="Autophagy protein ATG5 UblA" evidence="8">
    <location>
        <begin position="28"/>
        <end position="127"/>
    </location>
</feature>
<keyword evidence="10" id="KW-1185">Reference proteome</keyword>
<dbReference type="Pfam" id="PF04106">
    <property type="entry name" value="ATG5_UblB"/>
    <property type="match status" value="1"/>
</dbReference>
<name>A0A1Y1XAH0_9FUNG</name>
<evidence type="ECO:0000313" key="10">
    <source>
        <dbReference type="Proteomes" id="UP000193944"/>
    </source>
</evidence>
<dbReference type="Pfam" id="PF20638">
    <property type="entry name" value="ATG5_UblA"/>
    <property type="match status" value="1"/>
</dbReference>
<dbReference type="Gene3D" id="3.10.20.620">
    <property type="match status" value="1"/>
</dbReference>
<dbReference type="GO" id="GO:0034045">
    <property type="term" value="C:phagophore assembly site membrane"/>
    <property type="evidence" value="ECO:0007669"/>
    <property type="project" value="UniProtKB-SubCell"/>
</dbReference>
<dbReference type="GO" id="GO:0044233">
    <property type="term" value="C:mitochondria-associated endoplasmic reticulum membrane contact site"/>
    <property type="evidence" value="ECO:0007669"/>
    <property type="project" value="TreeGrafter"/>
</dbReference>
<keyword evidence="5" id="KW-0472">Membrane</keyword>
<dbReference type="Gene3D" id="1.10.246.190">
    <property type="entry name" value="Autophagy protein Apg5, helix rich domain"/>
    <property type="match status" value="1"/>
</dbReference>
<evidence type="ECO:0000256" key="3">
    <source>
        <dbReference type="ARBA" id="ARBA00022843"/>
    </source>
</evidence>
<dbReference type="GO" id="GO:0005776">
    <property type="term" value="C:autophagosome"/>
    <property type="evidence" value="ECO:0007669"/>
    <property type="project" value="TreeGrafter"/>
</dbReference>
<dbReference type="InterPro" id="IPR042526">
    <property type="entry name" value="Atg5_HR"/>
</dbReference>
<dbReference type="InterPro" id="IPR007239">
    <property type="entry name" value="Atg5"/>
</dbReference>
<dbReference type="PANTHER" id="PTHR13040">
    <property type="entry name" value="AUTOPHAGY PROTEIN 5"/>
    <property type="match status" value="1"/>
</dbReference>
<comment type="subcellular location">
    <subcellularLocation>
        <location evidence="5">Preautophagosomal structure membrane</location>
        <topology evidence="5">Peripheral membrane protein</topology>
    </subcellularLocation>
</comment>
<organism evidence="9 10">
    <name type="scientific">Anaeromyces robustus</name>
    <dbReference type="NCBI Taxonomy" id="1754192"/>
    <lineage>
        <taxon>Eukaryota</taxon>
        <taxon>Fungi</taxon>
        <taxon>Fungi incertae sedis</taxon>
        <taxon>Chytridiomycota</taxon>
        <taxon>Chytridiomycota incertae sedis</taxon>
        <taxon>Neocallimastigomycetes</taxon>
        <taxon>Neocallimastigales</taxon>
        <taxon>Neocallimastigaceae</taxon>
        <taxon>Anaeromyces</taxon>
    </lineage>
</organism>
<gene>
    <name evidence="9" type="ORF">BCR32DRAFT_219164</name>
</gene>
<feature type="domain" description="Autophagy protein ATG5 UblB" evidence="6">
    <location>
        <begin position="205"/>
        <end position="287"/>
    </location>
</feature>
<dbReference type="InterPro" id="IPR048940">
    <property type="entry name" value="ATG5_HBR"/>
</dbReference>
<evidence type="ECO:0000256" key="5">
    <source>
        <dbReference type="RuleBase" id="RU361202"/>
    </source>
</evidence>
<dbReference type="GO" id="GO:0061908">
    <property type="term" value="C:phagophore"/>
    <property type="evidence" value="ECO:0007669"/>
    <property type="project" value="TreeGrafter"/>
</dbReference>
<reference evidence="9 10" key="1">
    <citation type="submission" date="2016-08" db="EMBL/GenBank/DDBJ databases">
        <title>A Parts List for Fungal Cellulosomes Revealed by Comparative Genomics.</title>
        <authorList>
            <consortium name="DOE Joint Genome Institute"/>
            <person name="Haitjema C.H."/>
            <person name="Gilmore S.P."/>
            <person name="Henske J.K."/>
            <person name="Solomon K.V."/>
            <person name="De Groot R."/>
            <person name="Kuo A."/>
            <person name="Mondo S.J."/>
            <person name="Salamov A.A."/>
            <person name="Labutti K."/>
            <person name="Zhao Z."/>
            <person name="Chiniquy J."/>
            <person name="Barry K."/>
            <person name="Brewer H.M."/>
            <person name="Purvine S.O."/>
            <person name="Wright A.T."/>
            <person name="Boxma B."/>
            <person name="Van Alen T."/>
            <person name="Hackstein J.H."/>
            <person name="Baker S.E."/>
            <person name="Grigoriev I.V."/>
            <person name="O'Malley M.A."/>
        </authorList>
    </citation>
    <scope>NUCLEOTIDE SEQUENCE [LARGE SCALE GENOMIC DNA]</scope>
    <source>
        <strain evidence="9 10">S4</strain>
    </source>
</reference>
<dbReference type="Gene3D" id="3.10.20.90">
    <property type="entry name" value="Phosphatidylinositol 3-kinase Catalytic Subunit, Chain A, domain 1"/>
    <property type="match status" value="1"/>
</dbReference>
<dbReference type="Proteomes" id="UP000193944">
    <property type="component" value="Unassembled WGS sequence"/>
</dbReference>
<accession>A0A1Y1XAH0</accession>
<comment type="function">
    <text evidence="5">Involved in cytoplasm to vacuole transport (Cvt) and autophagic vesicle formation.</text>
</comment>
<evidence type="ECO:0000256" key="2">
    <source>
        <dbReference type="ARBA" id="ARBA00022499"/>
    </source>
</evidence>
<dbReference type="GO" id="GO:0034727">
    <property type="term" value="P:piecemeal microautophagy of the nucleus"/>
    <property type="evidence" value="ECO:0007669"/>
    <property type="project" value="TreeGrafter"/>
</dbReference>
<evidence type="ECO:0000259" key="8">
    <source>
        <dbReference type="Pfam" id="PF20638"/>
    </source>
</evidence>
<keyword evidence="3 5" id="KW-0832">Ubl conjugation</keyword>
<keyword evidence="4 5" id="KW-0072">Autophagy</keyword>
<dbReference type="PANTHER" id="PTHR13040:SF2">
    <property type="entry name" value="AUTOPHAGY PROTEIN 5"/>
    <property type="match status" value="1"/>
</dbReference>
<evidence type="ECO:0000259" key="7">
    <source>
        <dbReference type="Pfam" id="PF20637"/>
    </source>
</evidence>